<dbReference type="AlphaFoldDB" id="A0A098TLZ2"/>
<dbReference type="NCBIfam" id="TIGR00229">
    <property type="entry name" value="sensory_box"/>
    <property type="match status" value="2"/>
</dbReference>
<dbReference type="PANTHER" id="PTHR44757:SF2">
    <property type="entry name" value="BIOFILM ARCHITECTURE MAINTENANCE PROTEIN MBAA"/>
    <property type="match status" value="1"/>
</dbReference>
<dbReference type="InterPro" id="IPR000700">
    <property type="entry name" value="PAS-assoc_C"/>
</dbReference>
<evidence type="ECO:0000313" key="3">
    <source>
        <dbReference type="EMBL" id="KGF73281.1"/>
    </source>
</evidence>
<dbReference type="InterPro" id="IPR001610">
    <property type="entry name" value="PAC"/>
</dbReference>
<dbReference type="Gene3D" id="3.30.450.20">
    <property type="entry name" value="PAS domain"/>
    <property type="match status" value="2"/>
</dbReference>
<dbReference type="SUPFAM" id="SSF55785">
    <property type="entry name" value="PYP-like sensor domain (PAS domain)"/>
    <property type="match status" value="2"/>
</dbReference>
<feature type="domain" description="PAS" evidence="1">
    <location>
        <begin position="174"/>
        <end position="215"/>
    </location>
</feature>
<proteinExistence type="predicted"/>
<dbReference type="PROSITE" id="PS50112">
    <property type="entry name" value="PAS"/>
    <property type="match status" value="1"/>
</dbReference>
<keyword evidence="4" id="KW-1185">Reference proteome</keyword>
<dbReference type="PANTHER" id="PTHR44757">
    <property type="entry name" value="DIGUANYLATE CYCLASE DGCP"/>
    <property type="match status" value="1"/>
</dbReference>
<dbReference type="PROSITE" id="PS50113">
    <property type="entry name" value="PAC"/>
    <property type="match status" value="1"/>
</dbReference>
<evidence type="ECO:0000313" key="4">
    <source>
        <dbReference type="Proteomes" id="UP000030170"/>
    </source>
</evidence>
<dbReference type="SUPFAM" id="SSF55781">
    <property type="entry name" value="GAF domain-like"/>
    <property type="match status" value="2"/>
</dbReference>
<reference evidence="3 4" key="1">
    <citation type="journal article" date="2014" name="Mol. Ecol.">
        <title>Evolution of Synechococcus.</title>
        <authorList>
            <person name="Dvorak P."/>
            <person name="Casamatta D."/>
            <person name="Hasler P."/>
            <person name="Poulickova A."/>
            <person name="Ondrej V."/>
            <person name="Sanges R."/>
        </authorList>
    </citation>
    <scope>NUCLEOTIDE SEQUENCE [LARGE SCALE GENOMIC DNA]</scope>
    <source>
        <strain evidence="3 4">CAUP A 1101</strain>
    </source>
</reference>
<name>A0A098TLZ2_9CYAN</name>
<dbReference type="CDD" id="cd00130">
    <property type="entry name" value="PAS"/>
    <property type="match status" value="2"/>
</dbReference>
<dbReference type="InterPro" id="IPR052155">
    <property type="entry name" value="Biofilm_reg_signaling"/>
</dbReference>
<dbReference type="STRING" id="1497020.DO97_20820"/>
<dbReference type="Pfam" id="PF13426">
    <property type="entry name" value="PAS_9"/>
    <property type="match status" value="2"/>
</dbReference>
<dbReference type="Proteomes" id="UP000030170">
    <property type="component" value="Unassembled WGS sequence"/>
</dbReference>
<dbReference type="Gene3D" id="3.30.450.40">
    <property type="match status" value="2"/>
</dbReference>
<accession>A0A098TLZ2</accession>
<comment type="caution">
    <text evidence="3">The sequence shown here is derived from an EMBL/GenBank/DDBJ whole genome shotgun (WGS) entry which is preliminary data.</text>
</comment>
<protein>
    <recommendedName>
        <fullName evidence="5">Histidine kinase</fullName>
    </recommendedName>
</protein>
<sequence>MWGGQVFGVLCCEQIEEPRRWTLEEQNFAGSLADLVAIAVEASERQRAEAALQLTDFSFEYSALATVWISSDACLLRVNTAACQLLGYSREELQSMRVYNLDPNFPAEAWLHHWQELKQARNMTVISRLQAKDGRLIPVELTLNYIEFDGKEYNFSFARDISDRLRVEESLRQAEAKYRSIFENAVEGIFQTTPEGRYLSANPALARIYGYRSPEELIETLTNIEQQLYVDPQRRQDFQHQMQTQGIVSEFESAIYRQDGSIIWIAEHARAVYDPDGDLRYYEGMVEDITDRKRASDALRNIAEGVSAAIGNAFFQSLVQRLCEVLQVDYAFIGELTDPETIATIAVYGLGRVQSNFAYCLVDTPCEIVTSHKICCHPQGVQQQYPADQMLQEMGIESYLGISLWNSAGKPLGLLSIMGCSPLQNVQLAESMLKIFAIRAAAELERQSSEQALVLSEAKFRQIYENDPGHDALHQ</sequence>
<dbReference type="SMART" id="SM00086">
    <property type="entry name" value="PAC"/>
    <property type="match status" value="2"/>
</dbReference>
<dbReference type="InterPro" id="IPR003018">
    <property type="entry name" value="GAF"/>
</dbReference>
<dbReference type="EMBL" id="JJML01000009">
    <property type="protein sequence ID" value="KGF73281.1"/>
    <property type="molecule type" value="Genomic_DNA"/>
</dbReference>
<evidence type="ECO:0000259" key="1">
    <source>
        <dbReference type="PROSITE" id="PS50112"/>
    </source>
</evidence>
<organism evidence="3 4">
    <name type="scientific">Neosynechococcus sphagnicola sy1</name>
    <dbReference type="NCBI Taxonomy" id="1497020"/>
    <lineage>
        <taxon>Bacteria</taxon>
        <taxon>Bacillati</taxon>
        <taxon>Cyanobacteriota</taxon>
        <taxon>Cyanophyceae</taxon>
        <taxon>Neosynechococcales</taxon>
        <taxon>Neosynechococcaceae</taxon>
        <taxon>Neosynechococcus</taxon>
    </lineage>
</organism>
<evidence type="ECO:0008006" key="5">
    <source>
        <dbReference type="Google" id="ProtNLM"/>
    </source>
</evidence>
<gene>
    <name evidence="3" type="ORF">DO97_20820</name>
</gene>
<dbReference type="InterPro" id="IPR035965">
    <property type="entry name" value="PAS-like_dom_sf"/>
</dbReference>
<evidence type="ECO:0000259" key="2">
    <source>
        <dbReference type="PROSITE" id="PS50113"/>
    </source>
</evidence>
<dbReference type="SMART" id="SM00091">
    <property type="entry name" value="PAS"/>
    <property type="match status" value="2"/>
</dbReference>
<feature type="domain" description="PAC" evidence="2">
    <location>
        <begin position="249"/>
        <end position="301"/>
    </location>
</feature>
<dbReference type="InterPro" id="IPR029016">
    <property type="entry name" value="GAF-like_dom_sf"/>
</dbReference>
<dbReference type="Pfam" id="PF01590">
    <property type="entry name" value="GAF"/>
    <property type="match status" value="2"/>
</dbReference>
<dbReference type="InterPro" id="IPR000014">
    <property type="entry name" value="PAS"/>
</dbReference>